<sequence length="117" mass="12984">MTTGGPGFALDPEHLRKYTQNLGQYKEQTQELAQNVHQADVGDKSWGIVGLFTKQEYTELLNELDSHIKSMLDGLHSAAEKINDSAEKYETNEREVARQLKAILTNIQTAQGGPQVG</sequence>
<organism evidence="1 2">
    <name type="scientific">Prauserella rugosa</name>
    <dbReference type="NCBI Taxonomy" id="43354"/>
    <lineage>
        <taxon>Bacteria</taxon>
        <taxon>Bacillati</taxon>
        <taxon>Actinomycetota</taxon>
        <taxon>Actinomycetes</taxon>
        <taxon>Pseudonocardiales</taxon>
        <taxon>Pseudonocardiaceae</taxon>
        <taxon>Prauserella</taxon>
    </lineage>
</organism>
<name>A0A660CJZ3_9PSEU</name>
<protein>
    <submittedName>
        <fullName evidence="1">Excreted virulence factor EspC (Type VII ESX diderm)</fullName>
    </submittedName>
</protein>
<comment type="caution">
    <text evidence="1">The sequence shown here is derived from an EMBL/GenBank/DDBJ whole genome shotgun (WGS) entry which is preliminary data.</text>
</comment>
<dbReference type="AlphaFoldDB" id="A0A660CJZ3"/>
<evidence type="ECO:0000313" key="2">
    <source>
        <dbReference type="Proteomes" id="UP000317303"/>
    </source>
</evidence>
<dbReference type="RefSeq" id="WP_030532901.1">
    <property type="nucleotide sequence ID" value="NZ_JOIJ01000010.1"/>
</dbReference>
<dbReference type="Proteomes" id="UP000317303">
    <property type="component" value="Unassembled WGS sequence"/>
</dbReference>
<dbReference type="OrthoDB" id="3688292at2"/>
<dbReference type="Gene3D" id="1.10.287.1060">
    <property type="entry name" value="ESAT-6-like"/>
    <property type="match status" value="1"/>
</dbReference>
<evidence type="ECO:0000313" key="1">
    <source>
        <dbReference type="EMBL" id="TWH22197.1"/>
    </source>
</evidence>
<reference evidence="1 2" key="1">
    <citation type="submission" date="2019-07" db="EMBL/GenBank/DDBJ databases">
        <title>R&amp;d 2014.</title>
        <authorList>
            <person name="Klenk H.-P."/>
        </authorList>
    </citation>
    <scope>NUCLEOTIDE SEQUENCE [LARGE SCALE GENOMIC DNA]</scope>
    <source>
        <strain evidence="1 2">DSM 43194</strain>
    </source>
</reference>
<dbReference type="EMBL" id="VLJV01000001">
    <property type="protein sequence ID" value="TWH22197.1"/>
    <property type="molecule type" value="Genomic_DNA"/>
</dbReference>
<accession>A0A660CJZ3</accession>
<gene>
    <name evidence="1" type="ORF">JD82_04074</name>
</gene>
<proteinExistence type="predicted"/>
<keyword evidence="2" id="KW-1185">Reference proteome</keyword>